<protein>
    <recommendedName>
        <fullName evidence="11">Dynein regulatory complex protein 12</fullName>
    </recommendedName>
</protein>
<dbReference type="EMBL" id="MDYQ01000174">
    <property type="protein sequence ID" value="PRP79709.1"/>
    <property type="molecule type" value="Genomic_DNA"/>
</dbReference>
<accession>A0A2P6N6X9</accession>
<dbReference type="InterPro" id="IPR033585">
    <property type="entry name" value="DRC12-like"/>
</dbReference>
<keyword evidence="9" id="KW-0966">Cell projection</keyword>
<evidence type="ECO:0000256" key="2">
    <source>
        <dbReference type="ARBA" id="ARBA00004611"/>
    </source>
</evidence>
<keyword evidence="14" id="KW-1185">Reference proteome</keyword>
<comment type="subunit">
    <text evidence="3">Component of the nexin-dynein regulatory complex (N-DRC).</text>
</comment>
<dbReference type="InParanoid" id="A0A2P6N6X9"/>
<comment type="subcellular location">
    <subcellularLocation>
        <location evidence="2">Cytoplasm</location>
        <location evidence="2">Cytoskeleton</location>
        <location evidence="2">Flagellum axoneme</location>
    </subcellularLocation>
</comment>
<keyword evidence="4" id="KW-0963">Cytoplasm</keyword>
<dbReference type="PANTHER" id="PTHR28656:SF1">
    <property type="entry name" value="COILED-COIL DOMAIN-CONTAINING PROTEIN 153"/>
    <property type="match status" value="1"/>
</dbReference>
<dbReference type="PANTHER" id="PTHR28656">
    <property type="entry name" value="COILED-COIL DOMAIN-CONTAINING PROTEIN 153"/>
    <property type="match status" value="1"/>
</dbReference>
<evidence type="ECO:0000313" key="14">
    <source>
        <dbReference type="Proteomes" id="UP000241769"/>
    </source>
</evidence>
<evidence type="ECO:0000256" key="9">
    <source>
        <dbReference type="ARBA" id="ARBA00023273"/>
    </source>
</evidence>
<evidence type="ECO:0000256" key="11">
    <source>
        <dbReference type="ARBA" id="ARBA00044800"/>
    </source>
</evidence>
<dbReference type="AlphaFoldDB" id="A0A2P6N6X9"/>
<keyword evidence="5" id="KW-0282">Flagellum</keyword>
<dbReference type="OrthoDB" id="10264405at2759"/>
<evidence type="ECO:0000256" key="10">
    <source>
        <dbReference type="ARBA" id="ARBA00044754"/>
    </source>
</evidence>
<comment type="function">
    <text evidence="1">Component of the nexin-dynein regulatory complex (N-DRC), a key regulator of ciliary/flagellar motility which maintains the alignment and integrity of the distal axoneme and regulates microtubule sliding in motile axonemes.</text>
</comment>
<reference evidence="13 14" key="1">
    <citation type="journal article" date="2018" name="Genome Biol. Evol.">
        <title>Multiple Roots of Fruiting Body Formation in Amoebozoa.</title>
        <authorList>
            <person name="Hillmann F."/>
            <person name="Forbes G."/>
            <person name="Novohradska S."/>
            <person name="Ferling I."/>
            <person name="Riege K."/>
            <person name="Groth M."/>
            <person name="Westermann M."/>
            <person name="Marz M."/>
            <person name="Spaller T."/>
            <person name="Winckler T."/>
            <person name="Schaap P."/>
            <person name="Glockner G."/>
        </authorList>
    </citation>
    <scope>NUCLEOTIDE SEQUENCE [LARGE SCALE GENOMIC DNA]</scope>
    <source>
        <strain evidence="13 14">Jena</strain>
    </source>
</reference>
<evidence type="ECO:0000256" key="3">
    <source>
        <dbReference type="ARBA" id="ARBA00011248"/>
    </source>
</evidence>
<proteinExistence type="inferred from homology"/>
<name>A0A2P6N6X9_9EUKA</name>
<comment type="similarity">
    <text evidence="10">Belongs to the DRC12 family.</text>
</comment>
<sequence length="181" mass="21052">MRKVVRKTKREIPIEEQLAKAKAKIQALEYQLKIPIEEQLAKAKAKIQALEYQLTSQGTALVRGGEEKDTLRLQIRELNVSVLDGEGNTRDVFSEMTRQYRNMEKELMNRVNRLEDENLQLQEQLEIMFLVQEEIKRAKDRQLADRDVVIADQNRKLESITTECSQMMKELFDALSVDNAS</sequence>
<keyword evidence="6 12" id="KW-0175">Coiled coil</keyword>
<evidence type="ECO:0000256" key="12">
    <source>
        <dbReference type="SAM" id="Coils"/>
    </source>
</evidence>
<evidence type="ECO:0000256" key="7">
    <source>
        <dbReference type="ARBA" id="ARBA00023069"/>
    </source>
</evidence>
<evidence type="ECO:0000256" key="6">
    <source>
        <dbReference type="ARBA" id="ARBA00023054"/>
    </source>
</evidence>
<dbReference type="Proteomes" id="UP000241769">
    <property type="component" value="Unassembled WGS sequence"/>
</dbReference>
<evidence type="ECO:0000256" key="4">
    <source>
        <dbReference type="ARBA" id="ARBA00022490"/>
    </source>
</evidence>
<keyword evidence="8" id="KW-0206">Cytoskeleton</keyword>
<evidence type="ECO:0000256" key="1">
    <source>
        <dbReference type="ARBA" id="ARBA00003029"/>
    </source>
</evidence>
<evidence type="ECO:0000256" key="8">
    <source>
        <dbReference type="ARBA" id="ARBA00023212"/>
    </source>
</evidence>
<evidence type="ECO:0000313" key="13">
    <source>
        <dbReference type="EMBL" id="PRP79709.1"/>
    </source>
</evidence>
<comment type="caution">
    <text evidence="13">The sequence shown here is derived from an EMBL/GenBank/DDBJ whole genome shotgun (WGS) entry which is preliminary data.</text>
</comment>
<feature type="coiled-coil region" evidence="12">
    <location>
        <begin position="97"/>
        <end position="170"/>
    </location>
</feature>
<gene>
    <name evidence="13" type="ORF">PROFUN_12697</name>
</gene>
<keyword evidence="7" id="KW-0969">Cilium</keyword>
<evidence type="ECO:0000256" key="5">
    <source>
        <dbReference type="ARBA" id="ARBA00022846"/>
    </source>
</evidence>
<organism evidence="13 14">
    <name type="scientific">Planoprotostelium fungivorum</name>
    <dbReference type="NCBI Taxonomy" id="1890364"/>
    <lineage>
        <taxon>Eukaryota</taxon>
        <taxon>Amoebozoa</taxon>
        <taxon>Evosea</taxon>
        <taxon>Variosea</taxon>
        <taxon>Cavosteliida</taxon>
        <taxon>Cavosteliaceae</taxon>
        <taxon>Planoprotostelium</taxon>
    </lineage>
</organism>